<feature type="compositionally biased region" description="Pro residues" evidence="1">
    <location>
        <begin position="175"/>
        <end position="184"/>
    </location>
</feature>
<accession>A0A9P6E746</accession>
<feature type="region of interest" description="Disordered" evidence="1">
    <location>
        <begin position="165"/>
        <end position="184"/>
    </location>
</feature>
<organism evidence="2 3">
    <name type="scientific">Crepidotus variabilis</name>
    <dbReference type="NCBI Taxonomy" id="179855"/>
    <lineage>
        <taxon>Eukaryota</taxon>
        <taxon>Fungi</taxon>
        <taxon>Dikarya</taxon>
        <taxon>Basidiomycota</taxon>
        <taxon>Agaricomycotina</taxon>
        <taxon>Agaricomycetes</taxon>
        <taxon>Agaricomycetidae</taxon>
        <taxon>Agaricales</taxon>
        <taxon>Agaricineae</taxon>
        <taxon>Crepidotaceae</taxon>
        <taxon>Crepidotus</taxon>
    </lineage>
</organism>
<gene>
    <name evidence="2" type="ORF">CPB83DRAFT_659165</name>
</gene>
<sequence length="270" mass="31446">MSSCESQRFPSPSLSPSYLSTSPDFFYPNPVFPRLGGALLFHIWYGELRIENCGWLAVVFGPFLSLPPLFVQPFVRVLRFTCLHNPFSALNRILNPLCALTIDFVTHASRHITNPFIPNGTVTVSLYFSRYSHSLSLCLILSPPPPSSPSPFSFSLPPLPSLRSSSHNHTRCLPHPHPPLPHLHPPPHLPLRIHPHLHLHHHLLPRHPSQHHHHRLSQHHHHHHRRLRQVIHRRRLLVHRTHHRHRLRRVMVEVEGRVVQEEEEEEEERV</sequence>
<evidence type="ECO:0000256" key="1">
    <source>
        <dbReference type="SAM" id="MobiDB-lite"/>
    </source>
</evidence>
<comment type="caution">
    <text evidence="2">The sequence shown here is derived from an EMBL/GenBank/DDBJ whole genome shotgun (WGS) entry which is preliminary data.</text>
</comment>
<evidence type="ECO:0000313" key="3">
    <source>
        <dbReference type="Proteomes" id="UP000807306"/>
    </source>
</evidence>
<dbReference type="AlphaFoldDB" id="A0A9P6E746"/>
<feature type="region of interest" description="Disordered" evidence="1">
    <location>
        <begin position="206"/>
        <end position="225"/>
    </location>
</feature>
<proteinExistence type="predicted"/>
<name>A0A9P6E746_9AGAR</name>
<keyword evidence="3" id="KW-1185">Reference proteome</keyword>
<dbReference type="Proteomes" id="UP000807306">
    <property type="component" value="Unassembled WGS sequence"/>
</dbReference>
<protein>
    <submittedName>
        <fullName evidence="2">Uncharacterized protein</fullName>
    </submittedName>
</protein>
<reference evidence="2" key="1">
    <citation type="submission" date="2020-11" db="EMBL/GenBank/DDBJ databases">
        <authorList>
            <consortium name="DOE Joint Genome Institute"/>
            <person name="Ahrendt S."/>
            <person name="Riley R."/>
            <person name="Andreopoulos W."/>
            <person name="Labutti K."/>
            <person name="Pangilinan J."/>
            <person name="Ruiz-Duenas F.J."/>
            <person name="Barrasa J.M."/>
            <person name="Sanchez-Garcia M."/>
            <person name="Camarero S."/>
            <person name="Miyauchi S."/>
            <person name="Serrano A."/>
            <person name="Linde D."/>
            <person name="Babiker R."/>
            <person name="Drula E."/>
            <person name="Ayuso-Fernandez I."/>
            <person name="Pacheco R."/>
            <person name="Padilla G."/>
            <person name="Ferreira P."/>
            <person name="Barriuso J."/>
            <person name="Kellner H."/>
            <person name="Castanera R."/>
            <person name="Alfaro M."/>
            <person name="Ramirez L."/>
            <person name="Pisabarro A.G."/>
            <person name="Kuo A."/>
            <person name="Tritt A."/>
            <person name="Lipzen A."/>
            <person name="He G."/>
            <person name="Yan M."/>
            <person name="Ng V."/>
            <person name="Cullen D."/>
            <person name="Martin F."/>
            <person name="Rosso M.-N."/>
            <person name="Henrissat B."/>
            <person name="Hibbett D."/>
            <person name="Martinez A.T."/>
            <person name="Grigoriev I.V."/>
        </authorList>
    </citation>
    <scope>NUCLEOTIDE SEQUENCE</scope>
    <source>
        <strain evidence="2">CBS 506.95</strain>
    </source>
</reference>
<dbReference type="EMBL" id="MU157912">
    <property type="protein sequence ID" value="KAF9523705.1"/>
    <property type="molecule type" value="Genomic_DNA"/>
</dbReference>
<evidence type="ECO:0000313" key="2">
    <source>
        <dbReference type="EMBL" id="KAF9523705.1"/>
    </source>
</evidence>